<dbReference type="EMBL" id="AJFE02053937">
    <property type="status" value="NOT_ANNOTATED_CDS"/>
    <property type="molecule type" value="Genomic_DNA"/>
</dbReference>
<proteinExistence type="predicted"/>
<reference evidence="2" key="2">
    <citation type="submission" date="2025-08" db="UniProtKB">
        <authorList>
            <consortium name="Ensembl"/>
        </authorList>
    </citation>
    <scope>IDENTIFICATION</scope>
</reference>
<dbReference type="Proteomes" id="UP000240080">
    <property type="component" value="Chromosome 10"/>
</dbReference>
<organism evidence="2 3">
    <name type="scientific">Pan paniscus</name>
    <name type="common">Pygmy chimpanzee</name>
    <name type="synonym">Bonobo</name>
    <dbReference type="NCBI Taxonomy" id="9597"/>
    <lineage>
        <taxon>Eukaryota</taxon>
        <taxon>Metazoa</taxon>
        <taxon>Chordata</taxon>
        <taxon>Craniata</taxon>
        <taxon>Vertebrata</taxon>
        <taxon>Euteleostomi</taxon>
        <taxon>Mammalia</taxon>
        <taxon>Eutheria</taxon>
        <taxon>Euarchontoglires</taxon>
        <taxon>Primates</taxon>
        <taxon>Haplorrhini</taxon>
        <taxon>Catarrhini</taxon>
        <taxon>Hominidae</taxon>
        <taxon>Pan</taxon>
    </lineage>
</organism>
<reference evidence="2 3" key="1">
    <citation type="journal article" date="2012" name="Nature">
        <title>The bonobo genome compared with the chimpanzee and human genomes.</title>
        <authorList>
            <person name="Prufer K."/>
            <person name="Munch K."/>
            <person name="Hellmann I."/>
            <person name="Akagi K."/>
            <person name="Miller J.R."/>
            <person name="Walenz B."/>
            <person name="Koren S."/>
            <person name="Sutton G."/>
            <person name="Kodira C."/>
            <person name="Winer R."/>
            <person name="Knight J.R."/>
            <person name="Mullikin J.C."/>
            <person name="Meader S.J."/>
            <person name="Ponting C.P."/>
            <person name="Lunter G."/>
            <person name="Higashino S."/>
            <person name="Hobolth A."/>
            <person name="Dutheil J."/>
            <person name="Karakoc E."/>
            <person name="Alkan C."/>
            <person name="Sajjadian S."/>
            <person name="Catacchio C.R."/>
            <person name="Ventura M."/>
            <person name="Marques-Bonet T."/>
            <person name="Eichler E.E."/>
            <person name="Andre C."/>
            <person name="Atencia R."/>
            <person name="Mugisha L."/>
            <person name="Junhold J."/>
            <person name="Patterson N."/>
            <person name="Siebauer M."/>
            <person name="Good J.M."/>
            <person name="Fischer A."/>
            <person name="Ptak S.E."/>
            <person name="Lachmann M."/>
            <person name="Symer D.E."/>
            <person name="Mailund T."/>
            <person name="Schierup M.H."/>
            <person name="Andres A.M."/>
            <person name="Kelso J."/>
            <person name="Paabo S."/>
        </authorList>
    </citation>
    <scope>NUCLEOTIDE SEQUENCE [LARGE SCALE GENOMIC DNA]</scope>
</reference>
<dbReference type="GeneTree" id="ENSGT00410000029093"/>
<protein>
    <submittedName>
        <fullName evidence="2">Uncharacterized protein</fullName>
    </submittedName>
</protein>
<evidence type="ECO:0000313" key="3">
    <source>
        <dbReference type="Proteomes" id="UP000240080"/>
    </source>
</evidence>
<dbReference type="AlphaFoldDB" id="A0A2R9CH53"/>
<reference evidence="2" key="3">
    <citation type="submission" date="2025-09" db="UniProtKB">
        <authorList>
            <consortium name="Ensembl"/>
        </authorList>
    </citation>
    <scope>IDENTIFICATION</scope>
</reference>
<dbReference type="Ensembl" id="ENSPPAT00000064214.1">
    <property type="protein sequence ID" value="ENSPPAP00000041290.1"/>
    <property type="gene ID" value="ENSPPAG00000043264.1"/>
</dbReference>
<feature type="region of interest" description="Disordered" evidence="1">
    <location>
        <begin position="55"/>
        <end position="148"/>
    </location>
</feature>
<sequence length="148" mass="15633">MPGGDTTPEEAAAPSCAGYNPGLRLFRAQKAQGACVTSTEGAWPRRASALYGGRKMRCGESGAGPDPRSNSAEVSSSQPALASKSQSKWGPTSNNPMGALTTTEFEMAGNRSQNIKHRQTALIAIPMSSQTPRMLGRPRNQGQLYPQP</sequence>
<feature type="compositionally biased region" description="Polar residues" evidence="1">
    <location>
        <begin position="68"/>
        <end position="104"/>
    </location>
</feature>
<name>A0A2R9CH53_PANPA</name>
<evidence type="ECO:0000256" key="1">
    <source>
        <dbReference type="SAM" id="MobiDB-lite"/>
    </source>
</evidence>
<dbReference type="OMA" id="QKAQGAC"/>
<dbReference type="EMBL" id="AJFE02053938">
    <property type="status" value="NOT_ANNOTATED_CDS"/>
    <property type="molecule type" value="Genomic_DNA"/>
</dbReference>
<keyword evidence="3" id="KW-1185">Reference proteome</keyword>
<accession>A0A2R9CH53</accession>
<evidence type="ECO:0000313" key="2">
    <source>
        <dbReference type="Ensembl" id="ENSPPAP00000041290.1"/>
    </source>
</evidence>
<dbReference type="EMBL" id="AJFE02053936">
    <property type="status" value="NOT_ANNOTATED_CDS"/>
    <property type="molecule type" value="Genomic_DNA"/>
</dbReference>
<dbReference type="Bgee" id="ENSPPAG00000043264">
    <property type="expression patterns" value="Expressed in testis"/>
</dbReference>